<sequence>MMKIRTLLILANTISLMVIMIFLTISYVQMFISTDIIILLFFITLGAGVLSFAVNLMITSPLLNSMKQMSREAGKMANGDFKVKVTEAGPKEIKELAANFNDMSTRIEKMFWELKESEKFKSELIANVSHDLRTPLSSIHSFVAALNDDIIEDRKTRKRYYETILSETEKLSLLIGEVLEFSQLENRKLPWNPHYTSIDQLLIDTLGQFERRIQEKGIQVRVEYDDSLPLIPLMSVQIKRVMTNLLQNALSFSPDQTAFTIRTVKKGEKMEFSVTDQGKGIPSEEQASIFERFYRVEKSRTKAGGGSGLGLSISREIIELHCGEMGVESDGHSGSTFWFQLPLENSEEERQ</sequence>
<evidence type="ECO:0000313" key="16">
    <source>
        <dbReference type="Proteomes" id="UP000050398"/>
    </source>
</evidence>
<evidence type="ECO:0000256" key="7">
    <source>
        <dbReference type="ARBA" id="ARBA00022741"/>
    </source>
</evidence>
<evidence type="ECO:0000256" key="9">
    <source>
        <dbReference type="ARBA" id="ARBA00022840"/>
    </source>
</evidence>
<dbReference type="InterPro" id="IPR003594">
    <property type="entry name" value="HATPase_dom"/>
</dbReference>
<dbReference type="EC" id="2.7.13.3" evidence="3"/>
<dbReference type="SUPFAM" id="SSF47384">
    <property type="entry name" value="Homodimeric domain of signal transducing histidine kinase"/>
    <property type="match status" value="1"/>
</dbReference>
<evidence type="ECO:0000313" key="15">
    <source>
        <dbReference type="EMBL" id="KPL59568.1"/>
    </source>
</evidence>
<dbReference type="Proteomes" id="UP000050398">
    <property type="component" value="Unassembled WGS sequence"/>
</dbReference>
<dbReference type="SMART" id="SM00388">
    <property type="entry name" value="HisKA"/>
    <property type="match status" value="1"/>
</dbReference>
<dbReference type="PRINTS" id="PR00344">
    <property type="entry name" value="BCTRLSENSOR"/>
</dbReference>
<keyword evidence="12" id="KW-1133">Transmembrane helix</keyword>
<dbReference type="Gene3D" id="6.10.340.10">
    <property type="match status" value="1"/>
</dbReference>
<dbReference type="OrthoDB" id="335833at2"/>
<dbReference type="InterPro" id="IPR036097">
    <property type="entry name" value="HisK_dim/P_sf"/>
</dbReference>
<evidence type="ECO:0000256" key="3">
    <source>
        <dbReference type="ARBA" id="ARBA00012438"/>
    </source>
</evidence>
<gene>
    <name evidence="15" type="ORF">AM506_11550</name>
</gene>
<dbReference type="GO" id="GO:0005886">
    <property type="term" value="C:plasma membrane"/>
    <property type="evidence" value="ECO:0007669"/>
    <property type="project" value="UniProtKB-SubCell"/>
</dbReference>
<accession>A0A0P6WU31</accession>
<feature type="domain" description="HAMP" evidence="14">
    <location>
        <begin position="60"/>
        <end position="112"/>
    </location>
</feature>
<dbReference type="InterPro" id="IPR003661">
    <property type="entry name" value="HisK_dim/P_dom"/>
</dbReference>
<keyword evidence="12" id="KW-0812">Transmembrane</keyword>
<dbReference type="AlphaFoldDB" id="A0A0P6WU31"/>
<dbReference type="Gene3D" id="3.30.565.10">
    <property type="entry name" value="Histidine kinase-like ATPase, C-terminal domain"/>
    <property type="match status" value="1"/>
</dbReference>
<comment type="catalytic activity">
    <reaction evidence="1">
        <text>ATP + protein L-histidine = ADP + protein N-phospho-L-histidine.</text>
        <dbReference type="EC" id="2.7.13.3"/>
    </reaction>
</comment>
<dbReference type="InterPro" id="IPR036890">
    <property type="entry name" value="HATPase_C_sf"/>
</dbReference>
<dbReference type="CDD" id="cd06225">
    <property type="entry name" value="HAMP"/>
    <property type="match status" value="1"/>
</dbReference>
<dbReference type="InterPro" id="IPR005467">
    <property type="entry name" value="His_kinase_dom"/>
</dbReference>
<keyword evidence="4" id="KW-1003">Cell membrane</keyword>
<evidence type="ECO:0000256" key="4">
    <source>
        <dbReference type="ARBA" id="ARBA00022475"/>
    </source>
</evidence>
<evidence type="ECO:0000259" key="13">
    <source>
        <dbReference type="PROSITE" id="PS50109"/>
    </source>
</evidence>
<feature type="transmembrane region" description="Helical" evidence="12">
    <location>
        <begin position="7"/>
        <end position="30"/>
    </location>
</feature>
<organism evidence="15 16">
    <name type="scientific">Rossellomorea vietnamensis</name>
    <dbReference type="NCBI Taxonomy" id="218284"/>
    <lineage>
        <taxon>Bacteria</taxon>
        <taxon>Bacillati</taxon>
        <taxon>Bacillota</taxon>
        <taxon>Bacilli</taxon>
        <taxon>Bacillales</taxon>
        <taxon>Bacillaceae</taxon>
        <taxon>Rossellomorea</taxon>
    </lineage>
</organism>
<dbReference type="RefSeq" id="WP_060672636.1">
    <property type="nucleotide sequence ID" value="NZ_LIXZ01000007.1"/>
</dbReference>
<evidence type="ECO:0000256" key="1">
    <source>
        <dbReference type="ARBA" id="ARBA00000085"/>
    </source>
</evidence>
<feature type="transmembrane region" description="Helical" evidence="12">
    <location>
        <begin position="36"/>
        <end position="58"/>
    </location>
</feature>
<protein>
    <recommendedName>
        <fullName evidence="3">histidine kinase</fullName>
        <ecNumber evidence="3">2.7.13.3</ecNumber>
    </recommendedName>
</protein>
<evidence type="ECO:0000256" key="8">
    <source>
        <dbReference type="ARBA" id="ARBA00022777"/>
    </source>
</evidence>
<evidence type="ECO:0000256" key="2">
    <source>
        <dbReference type="ARBA" id="ARBA00004651"/>
    </source>
</evidence>
<dbReference type="PROSITE" id="PS50885">
    <property type="entry name" value="HAMP"/>
    <property type="match status" value="1"/>
</dbReference>
<dbReference type="eggNOG" id="COG5002">
    <property type="taxonomic scope" value="Bacteria"/>
</dbReference>
<dbReference type="CDD" id="cd00082">
    <property type="entry name" value="HisKA"/>
    <property type="match status" value="1"/>
</dbReference>
<dbReference type="SMART" id="SM00387">
    <property type="entry name" value="HATPase_c"/>
    <property type="match status" value="1"/>
</dbReference>
<name>A0A0P6WU31_9BACI</name>
<dbReference type="Gene3D" id="1.10.287.130">
    <property type="match status" value="1"/>
</dbReference>
<dbReference type="InterPro" id="IPR050736">
    <property type="entry name" value="Sensor_HK_Regulatory"/>
</dbReference>
<comment type="caution">
    <text evidence="15">The sequence shown here is derived from an EMBL/GenBank/DDBJ whole genome shotgun (WGS) entry which is preliminary data.</text>
</comment>
<comment type="subcellular location">
    <subcellularLocation>
        <location evidence="2">Cell membrane</location>
        <topology evidence="2">Multi-pass membrane protein</topology>
    </subcellularLocation>
</comment>
<dbReference type="InterPro" id="IPR003660">
    <property type="entry name" value="HAMP_dom"/>
</dbReference>
<keyword evidence="5" id="KW-0597">Phosphoprotein</keyword>
<dbReference type="Pfam" id="PF02518">
    <property type="entry name" value="HATPase_c"/>
    <property type="match status" value="1"/>
</dbReference>
<keyword evidence="6" id="KW-0808">Transferase</keyword>
<reference evidence="15 16" key="1">
    <citation type="submission" date="2015-08" db="EMBL/GenBank/DDBJ databases">
        <title>Draft Genome Sequence of Bacillus vietnamensis UCD-SED5.</title>
        <authorList>
            <person name="Lee R.D."/>
            <person name="Jospin G."/>
            <person name="Lang J.M."/>
            <person name="Coil D.A."/>
            <person name="Eisen J.A."/>
        </authorList>
    </citation>
    <scope>NUCLEOTIDE SEQUENCE [LARGE SCALE GENOMIC DNA]</scope>
    <source>
        <strain evidence="15 16">UCD-SED5</strain>
    </source>
</reference>
<keyword evidence="11 12" id="KW-0472">Membrane</keyword>
<evidence type="ECO:0000256" key="6">
    <source>
        <dbReference type="ARBA" id="ARBA00022679"/>
    </source>
</evidence>
<dbReference type="SUPFAM" id="SSF55874">
    <property type="entry name" value="ATPase domain of HSP90 chaperone/DNA topoisomerase II/histidine kinase"/>
    <property type="match status" value="1"/>
</dbReference>
<dbReference type="InterPro" id="IPR004358">
    <property type="entry name" value="Sig_transdc_His_kin-like_C"/>
</dbReference>
<dbReference type="SUPFAM" id="SSF158472">
    <property type="entry name" value="HAMP domain-like"/>
    <property type="match status" value="1"/>
</dbReference>
<dbReference type="FunFam" id="3.30.565.10:FF:000006">
    <property type="entry name" value="Sensor histidine kinase WalK"/>
    <property type="match status" value="1"/>
</dbReference>
<evidence type="ECO:0000256" key="10">
    <source>
        <dbReference type="ARBA" id="ARBA00023012"/>
    </source>
</evidence>
<evidence type="ECO:0000259" key="14">
    <source>
        <dbReference type="PROSITE" id="PS50885"/>
    </source>
</evidence>
<dbReference type="CDD" id="cd00075">
    <property type="entry name" value="HATPase"/>
    <property type="match status" value="1"/>
</dbReference>
<evidence type="ECO:0000256" key="12">
    <source>
        <dbReference type="SAM" id="Phobius"/>
    </source>
</evidence>
<proteinExistence type="predicted"/>
<dbReference type="PATRIC" id="fig|218284.4.peg.4019"/>
<evidence type="ECO:0000256" key="5">
    <source>
        <dbReference type="ARBA" id="ARBA00022553"/>
    </source>
</evidence>
<dbReference type="EMBL" id="LIXZ01000007">
    <property type="protein sequence ID" value="KPL59568.1"/>
    <property type="molecule type" value="Genomic_DNA"/>
</dbReference>
<keyword evidence="10" id="KW-0902">Two-component regulatory system</keyword>
<keyword evidence="9" id="KW-0067">ATP-binding</keyword>
<dbReference type="Pfam" id="PF00512">
    <property type="entry name" value="HisKA"/>
    <property type="match status" value="1"/>
</dbReference>
<dbReference type="PANTHER" id="PTHR43711">
    <property type="entry name" value="TWO-COMPONENT HISTIDINE KINASE"/>
    <property type="match status" value="1"/>
</dbReference>
<dbReference type="PROSITE" id="PS50109">
    <property type="entry name" value="HIS_KIN"/>
    <property type="match status" value="1"/>
</dbReference>
<dbReference type="SMART" id="SM00304">
    <property type="entry name" value="HAMP"/>
    <property type="match status" value="1"/>
</dbReference>
<evidence type="ECO:0000256" key="11">
    <source>
        <dbReference type="ARBA" id="ARBA00023136"/>
    </source>
</evidence>
<keyword evidence="8" id="KW-0418">Kinase</keyword>
<dbReference type="PANTHER" id="PTHR43711:SF31">
    <property type="entry name" value="HISTIDINE KINASE"/>
    <property type="match status" value="1"/>
</dbReference>
<dbReference type="FunFam" id="1.10.287.130:FF:000001">
    <property type="entry name" value="Two-component sensor histidine kinase"/>
    <property type="match status" value="1"/>
</dbReference>
<dbReference type="GO" id="GO:0005524">
    <property type="term" value="F:ATP binding"/>
    <property type="evidence" value="ECO:0007669"/>
    <property type="project" value="UniProtKB-KW"/>
</dbReference>
<keyword evidence="7" id="KW-0547">Nucleotide-binding</keyword>
<dbReference type="Pfam" id="PF00672">
    <property type="entry name" value="HAMP"/>
    <property type="match status" value="1"/>
</dbReference>
<dbReference type="GO" id="GO:0000155">
    <property type="term" value="F:phosphorelay sensor kinase activity"/>
    <property type="evidence" value="ECO:0007669"/>
    <property type="project" value="InterPro"/>
</dbReference>
<feature type="domain" description="Histidine kinase" evidence="13">
    <location>
        <begin position="127"/>
        <end position="345"/>
    </location>
</feature>